<reference evidence="4 5" key="1">
    <citation type="submission" date="2020-04" db="EMBL/GenBank/DDBJ databases">
        <title>Genomic insights into acetone-butanol-ethanol (ABE) fermentation by sequencing solventogenic clostridia strains.</title>
        <authorList>
            <person name="Brown S."/>
        </authorList>
    </citation>
    <scope>NUCLEOTIDE SEQUENCE [LARGE SCALE GENOMIC DNA]</scope>
    <source>
        <strain evidence="4 5">DJ011</strain>
    </source>
</reference>
<keyword evidence="5" id="KW-1185">Reference proteome</keyword>
<organism evidence="4 5">
    <name type="scientific">Clostridium tetanomorphum</name>
    <dbReference type="NCBI Taxonomy" id="1553"/>
    <lineage>
        <taxon>Bacteria</taxon>
        <taxon>Bacillati</taxon>
        <taxon>Bacillota</taxon>
        <taxon>Clostridia</taxon>
        <taxon>Eubacteriales</taxon>
        <taxon>Clostridiaceae</taxon>
        <taxon>Clostridium</taxon>
    </lineage>
</organism>
<dbReference type="GO" id="GO:0016020">
    <property type="term" value="C:membrane"/>
    <property type="evidence" value="ECO:0007669"/>
    <property type="project" value="InterPro"/>
</dbReference>
<feature type="transmembrane region" description="Helical" evidence="3">
    <location>
        <begin position="397"/>
        <end position="422"/>
    </location>
</feature>
<dbReference type="PIRSF" id="PIRSF005690">
    <property type="entry name" value="GerBA"/>
    <property type="match status" value="1"/>
</dbReference>
<dbReference type="InterPro" id="IPR004995">
    <property type="entry name" value="Spore_Ger"/>
</dbReference>
<dbReference type="EMBL" id="JAAZWO010000049">
    <property type="protein sequence ID" value="MBC2400115.1"/>
    <property type="molecule type" value="Genomic_DNA"/>
</dbReference>
<comment type="similarity">
    <text evidence="1">Belongs to the GerABKA family.</text>
</comment>
<evidence type="ECO:0000313" key="5">
    <source>
        <dbReference type="Proteomes" id="UP000563151"/>
    </source>
</evidence>
<evidence type="ECO:0000313" key="4">
    <source>
        <dbReference type="EMBL" id="MBC2400115.1"/>
    </source>
</evidence>
<dbReference type="PANTHER" id="PTHR22550:SF5">
    <property type="entry name" value="LEUCINE ZIPPER PROTEIN 4"/>
    <property type="match status" value="1"/>
</dbReference>
<dbReference type="InterPro" id="IPR050768">
    <property type="entry name" value="UPF0353/GerABKA_families"/>
</dbReference>
<dbReference type="RefSeq" id="WP_035145212.1">
    <property type="nucleotide sequence ID" value="NZ_JAAZWO010000049.1"/>
</dbReference>
<accession>A0A923EF11</accession>
<keyword evidence="3" id="KW-1133">Transmembrane helix</keyword>
<dbReference type="PANTHER" id="PTHR22550">
    <property type="entry name" value="SPORE GERMINATION PROTEIN"/>
    <property type="match status" value="1"/>
</dbReference>
<dbReference type="Proteomes" id="UP000563151">
    <property type="component" value="Unassembled WGS sequence"/>
</dbReference>
<dbReference type="Pfam" id="PF03323">
    <property type="entry name" value="GerA"/>
    <property type="match status" value="1"/>
</dbReference>
<dbReference type="GO" id="GO:0009847">
    <property type="term" value="P:spore germination"/>
    <property type="evidence" value="ECO:0007669"/>
    <property type="project" value="InterPro"/>
</dbReference>
<protein>
    <submittedName>
        <fullName evidence="4">Spore germination protein</fullName>
    </submittedName>
</protein>
<keyword evidence="3" id="KW-0812">Transmembrane</keyword>
<keyword evidence="2 3" id="KW-0472">Membrane</keyword>
<evidence type="ECO:0000256" key="2">
    <source>
        <dbReference type="ARBA" id="ARBA00023136"/>
    </source>
</evidence>
<dbReference type="AlphaFoldDB" id="A0A923EF11"/>
<sequence>MSEYVKFIKEKLDKSMDVKYREVMTTSGLIHIVFIDNLCDSKFISDYIISPITINRNSIFNIENIKEQILEANSIGYVKDFNDAIIHILSGDVLIILETSNEVIYCEAKGFSKRAITSSVTEDVVKGPREAFNETFVDNIALIRRRIKNSQLKFENFYIGKKSNTVVVITYIKDVASDKLVEKIRNKLNGIDIDFAIGSNYIEEQFKEKQTFFDTVGYTEKPDIFCSKILEGRVGVIIDGTPVAVTMPHFFIENFQMPDDYYLNKYYTNFTRVLREVCFLISTLLPGLYIAITTYHFSLIPSVFVFRLAVSRAGVPFPTVVELYLMMFFFQILREAGIRLPPPIGQAMSIVGALILGDAAIGAGLASQIGLMVVAISAISSFLVPKLYSVITGWTPLIILFSSLLGLPGFYIIMLTFVAHIASLESVGYPYLYPLGTWKNFKFKDLLLRGSLQDISKNIGEDDDDEKN</sequence>
<gene>
    <name evidence="4" type="ORF">HGG79_20515</name>
</gene>
<proteinExistence type="inferred from homology"/>
<name>A0A923EF11_CLOTT</name>
<feature type="transmembrane region" description="Helical" evidence="3">
    <location>
        <begin position="315"/>
        <end position="333"/>
    </location>
</feature>
<evidence type="ECO:0000256" key="3">
    <source>
        <dbReference type="SAM" id="Phobius"/>
    </source>
</evidence>
<feature type="transmembrane region" description="Helical" evidence="3">
    <location>
        <begin position="273"/>
        <end position="295"/>
    </location>
</feature>
<comment type="caution">
    <text evidence="4">The sequence shown here is derived from an EMBL/GenBank/DDBJ whole genome shotgun (WGS) entry which is preliminary data.</text>
</comment>
<evidence type="ECO:0000256" key="1">
    <source>
        <dbReference type="ARBA" id="ARBA00005278"/>
    </source>
</evidence>